<organism evidence="2 3">
    <name type="scientific">Owenia fusiformis</name>
    <name type="common">Polychaete worm</name>
    <dbReference type="NCBI Taxonomy" id="6347"/>
    <lineage>
        <taxon>Eukaryota</taxon>
        <taxon>Metazoa</taxon>
        <taxon>Spiralia</taxon>
        <taxon>Lophotrochozoa</taxon>
        <taxon>Annelida</taxon>
        <taxon>Polychaeta</taxon>
        <taxon>Sedentaria</taxon>
        <taxon>Canalipalpata</taxon>
        <taxon>Sabellida</taxon>
        <taxon>Oweniida</taxon>
        <taxon>Oweniidae</taxon>
        <taxon>Owenia</taxon>
    </lineage>
</organism>
<name>A0A8S4PG09_OWEFU</name>
<comment type="caution">
    <text evidence="2">The sequence shown here is derived from an EMBL/GenBank/DDBJ whole genome shotgun (WGS) entry which is preliminary data.</text>
</comment>
<accession>A0A8S4PG09</accession>
<sequence length="647" mass="71991">MCLFKRKLRMRMEVFAVFSGILTLLLQVHAVYGGSFGAMLFGRLHSSGNRQPISTFGDDIGRRGGCNPSIYGHEKYSSVTYQGEVYRCAYYECKAEIVASLIQWKYRLKFCPDGQGVTSELISKGTIGGRPPPCERNNACKKTLAEKGIRNASSPICRVDLVLLLDTCTLGSSEKRKVQTFVLNLISAFSIGPSASKLAIVSYEYDLDELLSFGSAEDERTAKILFDNSFNIEDTSLKCGNESWEVLKYAYENLFFGEDIYNRQDIEDTIVLISDETSIGNDEATFWADKLKSNGVNILAVHLTNTTRQGEKVLREYASDSLNGYWSVPDIGSFGSILFGRNFSSSRPVSTFGDYPDHVKRKGCNPSIFGHGKYSSVTYQGEVYKCAYYECKAEIVANLRRWKYRLKFCPDGQGVTSKLISRGTIGGRTPPCQGNNACQQTLAEKGLRSASSPICRMDLVVLLDTCTLGSIDKKRVQTFVLNLISAFSIGPSATKLAILSYEDDLDELLSFGSAEDERTAKILFDNNFNTENTSLKCGTGLWKVFKYAYENLLFAKDNNNREDNEDTVILISDGTSIGNDEAKSWADKLKADGVNILVVHLANTTRNAEKLLREYASDSMNGYWSVPYTDQIGEIEDETVARICSKR</sequence>
<keyword evidence="3" id="KW-1185">Reference proteome</keyword>
<dbReference type="PANTHER" id="PTHR24020:SF20">
    <property type="entry name" value="PH DOMAIN-CONTAINING PROTEIN"/>
    <property type="match status" value="1"/>
</dbReference>
<dbReference type="SMART" id="SM00327">
    <property type="entry name" value="VWA"/>
    <property type="match status" value="2"/>
</dbReference>
<dbReference type="InterPro" id="IPR002035">
    <property type="entry name" value="VWF_A"/>
</dbReference>
<feature type="domain" description="VWFA" evidence="1">
    <location>
        <begin position="458"/>
        <end position="643"/>
    </location>
</feature>
<dbReference type="SUPFAM" id="SSF53300">
    <property type="entry name" value="vWA-like"/>
    <property type="match status" value="2"/>
</dbReference>
<dbReference type="InterPro" id="IPR036465">
    <property type="entry name" value="vWFA_dom_sf"/>
</dbReference>
<protein>
    <recommendedName>
        <fullName evidence="1">VWFA domain-containing protein</fullName>
    </recommendedName>
</protein>
<evidence type="ECO:0000313" key="3">
    <source>
        <dbReference type="Proteomes" id="UP000749559"/>
    </source>
</evidence>
<dbReference type="EMBL" id="CAIIXF020000008">
    <property type="protein sequence ID" value="CAH1792125.1"/>
    <property type="molecule type" value="Genomic_DNA"/>
</dbReference>
<feature type="domain" description="VWFA" evidence="1">
    <location>
        <begin position="160"/>
        <end position="359"/>
    </location>
</feature>
<proteinExistence type="predicted"/>
<dbReference type="Proteomes" id="UP000749559">
    <property type="component" value="Unassembled WGS sequence"/>
</dbReference>
<evidence type="ECO:0000313" key="2">
    <source>
        <dbReference type="EMBL" id="CAH1792125.1"/>
    </source>
</evidence>
<dbReference type="InterPro" id="IPR050525">
    <property type="entry name" value="ECM_Assembly_Org"/>
</dbReference>
<evidence type="ECO:0000259" key="1">
    <source>
        <dbReference type="PROSITE" id="PS50234"/>
    </source>
</evidence>
<reference evidence="2" key="1">
    <citation type="submission" date="2022-03" db="EMBL/GenBank/DDBJ databases">
        <authorList>
            <person name="Martin C."/>
        </authorList>
    </citation>
    <scope>NUCLEOTIDE SEQUENCE</scope>
</reference>
<dbReference type="Pfam" id="PF00092">
    <property type="entry name" value="VWA"/>
    <property type="match status" value="2"/>
</dbReference>
<gene>
    <name evidence="2" type="ORF">OFUS_LOCUS17140</name>
</gene>
<dbReference type="PROSITE" id="PS50234">
    <property type="entry name" value="VWFA"/>
    <property type="match status" value="2"/>
</dbReference>
<dbReference type="PANTHER" id="PTHR24020">
    <property type="entry name" value="COLLAGEN ALPHA"/>
    <property type="match status" value="1"/>
</dbReference>
<dbReference type="AlphaFoldDB" id="A0A8S4PG09"/>
<dbReference type="Gene3D" id="3.40.50.410">
    <property type="entry name" value="von Willebrand factor, type A domain"/>
    <property type="match status" value="2"/>
</dbReference>